<accession>A0A0N7LU94</accession>
<dbReference type="RefSeq" id="WP_058243408.1">
    <property type="nucleotide sequence ID" value="NZ_CYSB01000005.1"/>
</dbReference>
<dbReference type="OrthoDB" id="7838347at2"/>
<protein>
    <recommendedName>
        <fullName evidence="1">DUF6473 domain-containing protein</fullName>
    </recommendedName>
</protein>
<evidence type="ECO:0000313" key="2">
    <source>
        <dbReference type="EMBL" id="CUH62866.1"/>
    </source>
</evidence>
<reference evidence="2 4" key="2">
    <citation type="submission" date="2015-09" db="EMBL/GenBank/DDBJ databases">
        <authorList>
            <person name="Rodrigo-Torres L."/>
            <person name="Arahal D.R."/>
        </authorList>
    </citation>
    <scope>NUCLEOTIDE SEQUENCE [LARGE SCALE GENOMIC DNA]</scope>
    <source>
        <strain evidence="2 4">CECT 5118</strain>
    </source>
</reference>
<keyword evidence="4" id="KW-1185">Reference proteome</keyword>
<organism evidence="3 5">
    <name type="scientific">Thalassovita autumnalis</name>
    <dbReference type="NCBI Taxonomy" id="2072972"/>
    <lineage>
        <taxon>Bacteria</taxon>
        <taxon>Pseudomonadati</taxon>
        <taxon>Pseudomonadota</taxon>
        <taxon>Alphaproteobacteria</taxon>
        <taxon>Rhodobacterales</taxon>
        <taxon>Roseobacteraceae</taxon>
        <taxon>Thalassovita</taxon>
    </lineage>
</organism>
<dbReference type="Pfam" id="PF20078">
    <property type="entry name" value="DUF6473"/>
    <property type="match status" value="1"/>
</dbReference>
<evidence type="ECO:0000259" key="1">
    <source>
        <dbReference type="Pfam" id="PF20078"/>
    </source>
</evidence>
<evidence type="ECO:0000313" key="3">
    <source>
        <dbReference type="EMBL" id="CUH72184.1"/>
    </source>
</evidence>
<proteinExistence type="predicted"/>
<dbReference type="Proteomes" id="UP000051887">
    <property type="component" value="Unassembled WGS sequence"/>
</dbReference>
<gene>
    <name evidence="2" type="ORF">TL5118_00211</name>
    <name evidence="3" type="ORF">TL5120_01980</name>
</gene>
<evidence type="ECO:0000313" key="5">
    <source>
        <dbReference type="Proteomes" id="UP000051887"/>
    </source>
</evidence>
<dbReference type="AlphaFoldDB" id="A0A0N7LU94"/>
<dbReference type="EMBL" id="CYSC01000027">
    <property type="protein sequence ID" value="CUH72184.1"/>
    <property type="molecule type" value="Genomic_DNA"/>
</dbReference>
<evidence type="ECO:0000313" key="4">
    <source>
        <dbReference type="Proteomes" id="UP000051086"/>
    </source>
</evidence>
<dbReference type="Proteomes" id="UP000051086">
    <property type="component" value="Unassembled WGS sequence"/>
</dbReference>
<feature type="domain" description="DUF6473" evidence="1">
    <location>
        <begin position="20"/>
        <end position="193"/>
    </location>
</feature>
<dbReference type="EMBL" id="CYSB01000005">
    <property type="protein sequence ID" value="CUH62866.1"/>
    <property type="molecule type" value="Genomic_DNA"/>
</dbReference>
<dbReference type="InterPro" id="IPR045524">
    <property type="entry name" value="DUF6473"/>
</dbReference>
<sequence length="272" mass="30427">MVLIKDAFPPRPQGERSSAASKLRFRGPLQLPARPYVLFLGGSETFGRCVARPFVQRFERRSGVPCLNLGAANAGWEALSHDPAVVARARRADLIVMQLMGAQHRSNGFFQVHPRRNDRFLQGFAPLRELFPQVDFSQFSFVGHMLDVLQRVDRFAHRRLQYGLQVEWVAHLRAMQRLYLRPIVFLWIDHGLDAGMGIANAGLSRRCLREHGLAEVPLLRVRPERGSASPMILHPSGGAGPAAAISAAYHTRIAEALCRWLPPMLATDSDKV</sequence>
<name>A0A0N7LU94_9RHOB</name>
<reference evidence="3 5" key="1">
    <citation type="submission" date="2015-09" db="EMBL/GenBank/DDBJ databases">
        <authorList>
            <consortium name="Swine Surveillance"/>
        </authorList>
    </citation>
    <scope>NUCLEOTIDE SEQUENCE [LARGE SCALE GENOMIC DNA]</scope>
    <source>
        <strain evidence="3 5">5120</strain>
    </source>
</reference>